<keyword evidence="3" id="KW-1185">Reference proteome</keyword>
<reference evidence="3" key="1">
    <citation type="journal article" date="2009" name="Science">
        <title>The B73 maize genome: complexity, diversity, and dynamics.</title>
        <authorList>
            <person name="Schnable P.S."/>
            <person name="Ware D."/>
            <person name="Fulton R.S."/>
            <person name="Stein J.C."/>
            <person name="Wei F."/>
            <person name="Pasternak S."/>
            <person name="Liang C."/>
            <person name="Zhang J."/>
            <person name="Fulton L."/>
            <person name="Graves T.A."/>
            <person name="Minx P."/>
            <person name="Reily A.D."/>
            <person name="Courtney L."/>
            <person name="Kruchowski S.S."/>
            <person name="Tomlinson C."/>
            <person name="Strong C."/>
            <person name="Delehaunty K."/>
            <person name="Fronick C."/>
            <person name="Courtney B."/>
            <person name="Rock S.M."/>
            <person name="Belter E."/>
            <person name="Du F."/>
            <person name="Kim K."/>
            <person name="Abbott R.M."/>
            <person name="Cotton M."/>
            <person name="Levy A."/>
            <person name="Marchetto P."/>
            <person name="Ochoa K."/>
            <person name="Jackson S.M."/>
            <person name="Gillam B."/>
            <person name="Chen W."/>
            <person name="Yan L."/>
            <person name="Higginbotham J."/>
            <person name="Cardenas M."/>
            <person name="Waligorski J."/>
            <person name="Applebaum E."/>
            <person name="Phelps L."/>
            <person name="Falcone J."/>
            <person name="Kanchi K."/>
            <person name="Thane T."/>
            <person name="Scimone A."/>
            <person name="Thane N."/>
            <person name="Henke J."/>
            <person name="Wang T."/>
            <person name="Ruppert J."/>
            <person name="Shah N."/>
            <person name="Rotter K."/>
            <person name="Hodges J."/>
            <person name="Ingenthron E."/>
            <person name="Cordes M."/>
            <person name="Kohlberg S."/>
            <person name="Sgro J."/>
            <person name="Delgado B."/>
            <person name="Mead K."/>
            <person name="Chinwalla A."/>
            <person name="Leonard S."/>
            <person name="Crouse K."/>
            <person name="Collura K."/>
            <person name="Kudrna D."/>
            <person name="Currie J."/>
            <person name="He R."/>
            <person name="Angelova A."/>
            <person name="Rajasekar S."/>
            <person name="Mueller T."/>
            <person name="Lomeli R."/>
            <person name="Scara G."/>
            <person name="Ko A."/>
            <person name="Delaney K."/>
            <person name="Wissotski M."/>
            <person name="Lopez G."/>
            <person name="Campos D."/>
            <person name="Braidotti M."/>
            <person name="Ashley E."/>
            <person name="Golser W."/>
            <person name="Kim H."/>
            <person name="Lee S."/>
            <person name="Lin J."/>
            <person name="Dujmic Z."/>
            <person name="Kim W."/>
            <person name="Talag J."/>
            <person name="Zuccolo A."/>
            <person name="Fan C."/>
            <person name="Sebastian A."/>
            <person name="Kramer M."/>
            <person name="Spiegel L."/>
            <person name="Nascimento L."/>
            <person name="Zutavern T."/>
            <person name="Miller B."/>
            <person name="Ambroise C."/>
            <person name="Muller S."/>
            <person name="Spooner W."/>
            <person name="Narechania A."/>
            <person name="Ren L."/>
            <person name="Wei S."/>
            <person name="Kumari S."/>
            <person name="Faga B."/>
            <person name="Levy M.J."/>
            <person name="McMahan L."/>
            <person name="Van Buren P."/>
            <person name="Vaughn M.W."/>
            <person name="Ying K."/>
            <person name="Yeh C.-T."/>
            <person name="Emrich S.J."/>
            <person name="Jia Y."/>
            <person name="Kalyanaraman A."/>
            <person name="Hsia A.-P."/>
            <person name="Barbazuk W.B."/>
            <person name="Baucom R.S."/>
            <person name="Brutnell T.P."/>
            <person name="Carpita N.C."/>
            <person name="Chaparro C."/>
            <person name="Chia J.-M."/>
            <person name="Deragon J.-M."/>
            <person name="Estill J.C."/>
            <person name="Fu Y."/>
            <person name="Jeddeloh J.A."/>
            <person name="Han Y."/>
            <person name="Lee H."/>
            <person name="Li P."/>
            <person name="Lisch D.R."/>
            <person name="Liu S."/>
            <person name="Liu Z."/>
            <person name="Nagel D.H."/>
            <person name="McCann M.C."/>
            <person name="SanMiguel P."/>
            <person name="Myers A.M."/>
            <person name="Nettleton D."/>
            <person name="Nguyen J."/>
            <person name="Penning B.W."/>
            <person name="Ponnala L."/>
            <person name="Schneider K.L."/>
            <person name="Schwartz D.C."/>
            <person name="Sharma A."/>
            <person name="Soderlund C."/>
            <person name="Springer N.M."/>
            <person name="Sun Q."/>
            <person name="Wang H."/>
            <person name="Waterman M."/>
            <person name="Westerman R."/>
            <person name="Wolfgruber T.K."/>
            <person name="Yang L."/>
            <person name="Yu Y."/>
            <person name="Zhang L."/>
            <person name="Zhou S."/>
            <person name="Zhu Q."/>
            <person name="Bennetzen J.L."/>
            <person name="Dawe R.K."/>
            <person name="Jiang J."/>
            <person name="Jiang N."/>
            <person name="Presting G.G."/>
            <person name="Wessler S.R."/>
            <person name="Aluru S."/>
            <person name="Martienssen R.A."/>
            <person name="Clifton S.W."/>
            <person name="McCombie W.R."/>
            <person name="Wing R.A."/>
            <person name="Wilson R.K."/>
        </authorList>
    </citation>
    <scope>NUCLEOTIDE SEQUENCE [LARGE SCALE GENOMIC DNA]</scope>
    <source>
        <strain evidence="3">cv. B73</strain>
    </source>
</reference>
<dbReference type="Gramene" id="Zm00001eb367260_T001">
    <property type="protein sequence ID" value="Zm00001eb367260_P001"/>
    <property type="gene ID" value="Zm00001eb367260"/>
</dbReference>
<accession>A0A804R047</accession>
<reference evidence="2" key="3">
    <citation type="submission" date="2021-05" db="UniProtKB">
        <authorList>
            <consortium name="EnsemblPlants"/>
        </authorList>
    </citation>
    <scope>IDENTIFICATION</scope>
    <source>
        <strain evidence="2">cv. B73</strain>
    </source>
</reference>
<sequence length="180" mass="19944">MEAVVAEEAVPRVQPPDGVRDGDALQAERVGVGQPRRLRGGEGVEAVEDDGHAAVAGGQALEEGRERGARRGGEGLEHGHEVVRERRRRGQVRRGGVVRRHVEVVEVDGAERPGVPAVHARARLADVRRGRRVVHGQPPRRQQQRQVEQLVQMALRRERHGHDGNRFHRVNRHTAQVGCV</sequence>
<dbReference type="Proteomes" id="UP000007305">
    <property type="component" value="Chromosome 8"/>
</dbReference>
<name>A0A804R047_MAIZE</name>
<dbReference type="AlphaFoldDB" id="A0A804R047"/>
<protein>
    <submittedName>
        <fullName evidence="2">Uncharacterized protein</fullName>
    </submittedName>
</protein>
<reference evidence="2" key="2">
    <citation type="submission" date="2019-07" db="EMBL/GenBank/DDBJ databases">
        <authorList>
            <person name="Seetharam A."/>
            <person name="Woodhouse M."/>
            <person name="Cannon E."/>
        </authorList>
    </citation>
    <scope>NUCLEOTIDE SEQUENCE [LARGE SCALE GENOMIC DNA]</scope>
    <source>
        <strain evidence="2">cv. B73</strain>
    </source>
</reference>
<feature type="region of interest" description="Disordered" evidence="1">
    <location>
        <begin position="1"/>
        <end position="94"/>
    </location>
</feature>
<feature type="compositionally biased region" description="Basic residues" evidence="1">
    <location>
        <begin position="85"/>
        <end position="94"/>
    </location>
</feature>
<evidence type="ECO:0000313" key="3">
    <source>
        <dbReference type="Proteomes" id="UP000007305"/>
    </source>
</evidence>
<dbReference type="EnsemblPlants" id="Zm00001eb367260_T001">
    <property type="protein sequence ID" value="Zm00001eb367260_P001"/>
    <property type="gene ID" value="Zm00001eb367260"/>
</dbReference>
<evidence type="ECO:0000256" key="1">
    <source>
        <dbReference type="SAM" id="MobiDB-lite"/>
    </source>
</evidence>
<dbReference type="InParanoid" id="A0A804R047"/>
<proteinExistence type="predicted"/>
<feature type="compositionally biased region" description="Basic and acidic residues" evidence="1">
    <location>
        <begin position="62"/>
        <end position="84"/>
    </location>
</feature>
<evidence type="ECO:0000313" key="2">
    <source>
        <dbReference type="EnsemblPlants" id="Zm00001eb367260_P001"/>
    </source>
</evidence>
<organism evidence="2 3">
    <name type="scientific">Zea mays</name>
    <name type="common">Maize</name>
    <dbReference type="NCBI Taxonomy" id="4577"/>
    <lineage>
        <taxon>Eukaryota</taxon>
        <taxon>Viridiplantae</taxon>
        <taxon>Streptophyta</taxon>
        <taxon>Embryophyta</taxon>
        <taxon>Tracheophyta</taxon>
        <taxon>Spermatophyta</taxon>
        <taxon>Magnoliopsida</taxon>
        <taxon>Liliopsida</taxon>
        <taxon>Poales</taxon>
        <taxon>Poaceae</taxon>
        <taxon>PACMAD clade</taxon>
        <taxon>Panicoideae</taxon>
        <taxon>Andropogonodae</taxon>
        <taxon>Andropogoneae</taxon>
        <taxon>Tripsacinae</taxon>
        <taxon>Zea</taxon>
    </lineage>
</organism>